<keyword evidence="2" id="KW-1185">Reference proteome</keyword>
<organism evidence="1 2">
    <name type="scientific">Brassica napus</name>
    <name type="common">Rape</name>
    <dbReference type="NCBI Taxonomy" id="3708"/>
    <lineage>
        <taxon>Eukaryota</taxon>
        <taxon>Viridiplantae</taxon>
        <taxon>Streptophyta</taxon>
        <taxon>Embryophyta</taxon>
        <taxon>Tracheophyta</taxon>
        <taxon>Spermatophyta</taxon>
        <taxon>Magnoliopsida</taxon>
        <taxon>eudicotyledons</taxon>
        <taxon>Gunneridae</taxon>
        <taxon>Pentapetalae</taxon>
        <taxon>rosids</taxon>
        <taxon>malvids</taxon>
        <taxon>Brassicales</taxon>
        <taxon>Brassicaceae</taxon>
        <taxon>Brassiceae</taxon>
        <taxon>Brassica</taxon>
    </lineage>
</organism>
<gene>
    <name evidence="1" type="ORF">HID58_066905</name>
</gene>
<dbReference type="Proteomes" id="UP000824890">
    <property type="component" value="Unassembled WGS sequence"/>
</dbReference>
<proteinExistence type="predicted"/>
<feature type="non-terminal residue" evidence="1">
    <location>
        <position position="91"/>
    </location>
</feature>
<protein>
    <submittedName>
        <fullName evidence="1">Uncharacterized protein</fullName>
    </submittedName>
</protein>
<accession>A0ABQ7ZH16</accession>
<name>A0ABQ7ZH16_BRANA</name>
<comment type="caution">
    <text evidence="1">The sequence shown here is derived from an EMBL/GenBank/DDBJ whole genome shotgun (WGS) entry which is preliminary data.</text>
</comment>
<evidence type="ECO:0000313" key="2">
    <source>
        <dbReference type="Proteomes" id="UP000824890"/>
    </source>
</evidence>
<dbReference type="EMBL" id="JAGKQM010000015">
    <property type="protein sequence ID" value="KAH0879511.1"/>
    <property type="molecule type" value="Genomic_DNA"/>
</dbReference>
<reference evidence="1 2" key="1">
    <citation type="submission" date="2021-05" db="EMBL/GenBank/DDBJ databases">
        <title>Genome Assembly of Synthetic Allotetraploid Brassica napus Reveals Homoeologous Exchanges between Subgenomes.</title>
        <authorList>
            <person name="Davis J.T."/>
        </authorList>
    </citation>
    <scope>NUCLEOTIDE SEQUENCE [LARGE SCALE GENOMIC DNA]</scope>
    <source>
        <strain evidence="2">cv. Da-Ae</strain>
        <tissue evidence="1">Seedling</tissue>
    </source>
</reference>
<sequence>MSLDALRLALRLRLGAGGNQMLLKGDSRRGPGTSRDPALIPVSNCATAGSMVAYSPREVFWGPSCASFRSDESKSFLALRWLGLRDFLIGY</sequence>
<evidence type="ECO:0000313" key="1">
    <source>
        <dbReference type="EMBL" id="KAH0879511.1"/>
    </source>
</evidence>